<sequence>MSSSSSDRGERDFKIYKQYNKVAITALYARIEHREQGYPTITGNDPCFERLTAEILMMGLHEITRCLMCERSCHALCCDQEHMINPSLRDNVETYSKCGTTMGYCGYYLPTSAFHKLYEAFKITVLIFEDIHLAALDQPKQLGSICVLCCARILRSQDPSRLLTRFGWTENRRIGHSSLKSYKPVNGKPEALYDLFDVLSV</sequence>
<dbReference type="EMBL" id="BK061817">
    <property type="protein sequence ID" value="DAZ90848.1"/>
    <property type="molecule type" value="Viral_cRNA"/>
</dbReference>
<reference evidence="1" key="1">
    <citation type="journal article" date="2022" name="bioRxiv">
        <title>Unlocking the hidden genetic diversity of varicosaviruses, the neglected plant rhabdoviruses.</title>
        <authorList>
            <person name="Bejerman N."/>
            <person name="Dietzgen R.G."/>
            <person name="Debat H."/>
        </authorList>
    </citation>
    <scope>NUCLEOTIDE SEQUENCE</scope>
</reference>
<accession>A0A9N6YJQ3</accession>
<protein>
    <submittedName>
        <fullName evidence="1">Protein 4</fullName>
    </submittedName>
</protein>
<proteinExistence type="predicted"/>
<name>A0A9N6YJQ3_9RHAB</name>
<organism evidence="1">
    <name type="scientific">Taxus virus 1</name>
    <dbReference type="NCBI Taxonomy" id="2977994"/>
    <lineage>
        <taxon>Viruses</taxon>
        <taxon>Riboviria</taxon>
        <taxon>Orthornavirae</taxon>
        <taxon>Negarnaviricota</taxon>
        <taxon>Haploviricotina</taxon>
        <taxon>Monjiviricetes</taxon>
        <taxon>Mononegavirales</taxon>
        <taxon>Rhabdoviridae</taxon>
        <taxon>Betarhabdovirinae</taxon>
        <taxon>Alphagymnorhavirus</taxon>
        <taxon>Alphagymnorhavirus taxi</taxon>
    </lineage>
</organism>
<evidence type="ECO:0000313" key="1">
    <source>
        <dbReference type="EMBL" id="DAZ90848.1"/>
    </source>
</evidence>